<gene>
    <name evidence="4" type="ORF">KUTeg_019103</name>
</gene>
<feature type="non-terminal residue" evidence="4">
    <location>
        <position position="311"/>
    </location>
</feature>
<evidence type="ECO:0000256" key="2">
    <source>
        <dbReference type="ARBA" id="ARBA00012369"/>
    </source>
</evidence>
<sequence length="311" mass="35954">MRSKSIGERIIIDQFHYPVMQDKEKKSRVVTHFPTVDFLCLQETWDRDYSKVLIAELHKIYPWILYDVGVTSVKSNYYMLNSGLMIASRYPILDADFKYYEHSCKLCVYSGKGLLMMKVKLSSSEEGDNVGYVYVTHMQAFQVLSHYVSANTSLNSILDKQLDAVLAWTEEFRSETLKTTDKVLFDVVTGDFNFDNMSPGEKTLSNHKLFSVYEDVCRERPGKDYDWTVGTEHRPMFLGEDQISTPERLRDALLDPLLRSRYMVDADIKVATKEVIDKTAPKVDEHGNQVVSSLTGRRRIDYVLYRKDSNV</sequence>
<dbReference type="InterPro" id="IPR005135">
    <property type="entry name" value="Endo/exonuclease/phosphatase"/>
</dbReference>
<comment type="similarity">
    <text evidence="1">Belongs to the neutral sphingomyelinase family.</text>
</comment>
<evidence type="ECO:0000313" key="4">
    <source>
        <dbReference type="EMBL" id="KAJ8302707.1"/>
    </source>
</evidence>
<dbReference type="InterPro" id="IPR036691">
    <property type="entry name" value="Endo/exonu/phosph_ase_sf"/>
</dbReference>
<protein>
    <recommendedName>
        <fullName evidence="2">sphingomyelin phosphodiesterase</fullName>
        <ecNumber evidence="2">3.1.4.12</ecNumber>
    </recommendedName>
</protein>
<dbReference type="Pfam" id="PF03372">
    <property type="entry name" value="Exo_endo_phos"/>
    <property type="match status" value="1"/>
</dbReference>
<dbReference type="PANTHER" id="PTHR16320">
    <property type="entry name" value="SPHINGOMYELINASE FAMILY MEMBER"/>
    <property type="match status" value="1"/>
</dbReference>
<keyword evidence="5" id="KW-1185">Reference proteome</keyword>
<evidence type="ECO:0000259" key="3">
    <source>
        <dbReference type="Pfam" id="PF03372"/>
    </source>
</evidence>
<evidence type="ECO:0000313" key="5">
    <source>
        <dbReference type="Proteomes" id="UP001217089"/>
    </source>
</evidence>
<dbReference type="InterPro" id="IPR038772">
    <property type="entry name" value="Sph/SMPD2-like"/>
</dbReference>
<name>A0ABQ9EBK4_TEGGR</name>
<feature type="domain" description="Endonuclease/exonuclease/phosphatase" evidence="3">
    <location>
        <begin position="26"/>
        <end position="307"/>
    </location>
</feature>
<reference evidence="4 5" key="1">
    <citation type="submission" date="2022-12" db="EMBL/GenBank/DDBJ databases">
        <title>Chromosome-level genome of Tegillarca granosa.</title>
        <authorList>
            <person name="Kim J."/>
        </authorList>
    </citation>
    <scope>NUCLEOTIDE SEQUENCE [LARGE SCALE GENOMIC DNA]</scope>
    <source>
        <strain evidence="4">Teg-2019</strain>
        <tissue evidence="4">Adductor muscle</tissue>
    </source>
</reference>
<dbReference type="Gene3D" id="3.60.10.10">
    <property type="entry name" value="Endonuclease/exonuclease/phosphatase"/>
    <property type="match status" value="1"/>
</dbReference>
<accession>A0ABQ9EBK4</accession>
<dbReference type="PANTHER" id="PTHR16320:SF1">
    <property type="entry name" value="SPHINGOMYELINASE DDB_G0288017"/>
    <property type="match status" value="1"/>
</dbReference>
<dbReference type="EMBL" id="JARBDR010000917">
    <property type="protein sequence ID" value="KAJ8302707.1"/>
    <property type="molecule type" value="Genomic_DNA"/>
</dbReference>
<evidence type="ECO:0000256" key="1">
    <source>
        <dbReference type="ARBA" id="ARBA00006335"/>
    </source>
</evidence>
<dbReference type="EC" id="3.1.4.12" evidence="2"/>
<proteinExistence type="inferred from homology"/>
<comment type="caution">
    <text evidence="4">The sequence shown here is derived from an EMBL/GenBank/DDBJ whole genome shotgun (WGS) entry which is preliminary data.</text>
</comment>
<organism evidence="4 5">
    <name type="scientific">Tegillarca granosa</name>
    <name type="common">Malaysian cockle</name>
    <name type="synonym">Anadara granosa</name>
    <dbReference type="NCBI Taxonomy" id="220873"/>
    <lineage>
        <taxon>Eukaryota</taxon>
        <taxon>Metazoa</taxon>
        <taxon>Spiralia</taxon>
        <taxon>Lophotrochozoa</taxon>
        <taxon>Mollusca</taxon>
        <taxon>Bivalvia</taxon>
        <taxon>Autobranchia</taxon>
        <taxon>Pteriomorphia</taxon>
        <taxon>Arcoida</taxon>
        <taxon>Arcoidea</taxon>
        <taxon>Arcidae</taxon>
        <taxon>Tegillarca</taxon>
    </lineage>
</organism>
<dbReference type="Proteomes" id="UP001217089">
    <property type="component" value="Unassembled WGS sequence"/>
</dbReference>
<dbReference type="SUPFAM" id="SSF56219">
    <property type="entry name" value="DNase I-like"/>
    <property type="match status" value="1"/>
</dbReference>